<evidence type="ECO:0000313" key="10">
    <source>
        <dbReference type="EMBL" id="SEJ97206.1"/>
    </source>
</evidence>
<dbReference type="GO" id="GO:0004521">
    <property type="term" value="F:RNA endonuclease activity"/>
    <property type="evidence" value="ECO:0007669"/>
    <property type="project" value="UniProtKB-UniRule"/>
</dbReference>
<dbReference type="STRING" id="84035.SAMN05660742_13310"/>
<dbReference type="GO" id="GO:0005737">
    <property type="term" value="C:cytoplasm"/>
    <property type="evidence" value="ECO:0007669"/>
    <property type="project" value="UniProtKB-SubCell"/>
</dbReference>
<keyword evidence="4 9" id="KW-0540">Nuclease</keyword>
<feature type="binding site" evidence="9">
    <location>
        <position position="119"/>
    </location>
    <ligand>
        <name>Zn(2+)</name>
        <dbReference type="ChEBI" id="CHEBI:29105"/>
        <note>catalytic</note>
    </ligand>
</feature>
<dbReference type="EC" id="3.1.-.-" evidence="9"/>
<dbReference type="GO" id="GO:0008270">
    <property type="term" value="F:zinc ion binding"/>
    <property type="evidence" value="ECO:0007669"/>
    <property type="project" value="UniProtKB-UniRule"/>
</dbReference>
<dbReference type="InterPro" id="IPR020549">
    <property type="entry name" value="YbeY_CS"/>
</dbReference>
<dbReference type="NCBIfam" id="TIGR00043">
    <property type="entry name" value="rRNA maturation RNase YbeY"/>
    <property type="match status" value="1"/>
</dbReference>
<evidence type="ECO:0000313" key="11">
    <source>
        <dbReference type="Proteomes" id="UP000199662"/>
    </source>
</evidence>
<keyword evidence="7 9" id="KW-0378">Hydrolase</keyword>
<dbReference type="GO" id="GO:0006364">
    <property type="term" value="P:rRNA processing"/>
    <property type="evidence" value="ECO:0007669"/>
    <property type="project" value="UniProtKB-UniRule"/>
</dbReference>
<reference evidence="10 11" key="1">
    <citation type="submission" date="2016-10" db="EMBL/GenBank/DDBJ databases">
        <authorList>
            <person name="de Groot N.N."/>
        </authorList>
    </citation>
    <scope>NUCLEOTIDE SEQUENCE [LARGE SCALE GENOMIC DNA]</scope>
    <source>
        <strain evidence="10 11">DSM 2179</strain>
    </source>
</reference>
<keyword evidence="3 9" id="KW-0698">rRNA processing</keyword>
<evidence type="ECO:0000256" key="2">
    <source>
        <dbReference type="ARBA" id="ARBA00022517"/>
    </source>
</evidence>
<dbReference type="HAMAP" id="MF_00009">
    <property type="entry name" value="Endoribonucl_YbeY"/>
    <property type="match status" value="1"/>
</dbReference>
<feature type="binding site" evidence="9">
    <location>
        <position position="129"/>
    </location>
    <ligand>
        <name>Zn(2+)</name>
        <dbReference type="ChEBI" id="CHEBI:29105"/>
        <note>catalytic</note>
    </ligand>
</feature>
<dbReference type="Proteomes" id="UP000199662">
    <property type="component" value="Unassembled WGS sequence"/>
</dbReference>
<evidence type="ECO:0000256" key="5">
    <source>
        <dbReference type="ARBA" id="ARBA00022723"/>
    </source>
</evidence>
<keyword evidence="6 9" id="KW-0255">Endonuclease</keyword>
<evidence type="ECO:0000256" key="1">
    <source>
        <dbReference type="ARBA" id="ARBA00010875"/>
    </source>
</evidence>
<keyword evidence="5 9" id="KW-0479">Metal-binding</keyword>
<accession>A0A1H7D627</accession>
<dbReference type="SUPFAM" id="SSF55486">
    <property type="entry name" value="Metalloproteases ('zincins'), catalytic domain"/>
    <property type="match status" value="1"/>
</dbReference>
<keyword evidence="9" id="KW-0963">Cytoplasm</keyword>
<comment type="function">
    <text evidence="9">Single strand-specific metallo-endoribonuclease involved in late-stage 70S ribosome quality control and in maturation of the 3' terminus of the 16S rRNA.</text>
</comment>
<name>A0A1H7D627_9FIRM</name>
<dbReference type="PROSITE" id="PS01306">
    <property type="entry name" value="UPF0054"/>
    <property type="match status" value="1"/>
</dbReference>
<dbReference type="Gene3D" id="3.40.390.30">
    <property type="entry name" value="Metalloproteases ('zincins'), catalytic domain"/>
    <property type="match status" value="1"/>
</dbReference>
<evidence type="ECO:0000256" key="3">
    <source>
        <dbReference type="ARBA" id="ARBA00022552"/>
    </source>
</evidence>
<keyword evidence="11" id="KW-1185">Reference proteome</keyword>
<organism evidence="10 11">
    <name type="scientific">Propionispira arboris</name>
    <dbReference type="NCBI Taxonomy" id="84035"/>
    <lineage>
        <taxon>Bacteria</taxon>
        <taxon>Bacillati</taxon>
        <taxon>Bacillota</taxon>
        <taxon>Negativicutes</taxon>
        <taxon>Selenomonadales</taxon>
        <taxon>Selenomonadaceae</taxon>
        <taxon>Propionispira</taxon>
    </lineage>
</organism>
<dbReference type="PANTHER" id="PTHR46986:SF1">
    <property type="entry name" value="ENDORIBONUCLEASE YBEY, CHLOROPLASTIC"/>
    <property type="match status" value="1"/>
</dbReference>
<protein>
    <recommendedName>
        <fullName evidence="9">Endoribonuclease YbeY</fullName>
        <ecNumber evidence="9">3.1.-.-</ecNumber>
    </recommendedName>
</protein>
<gene>
    <name evidence="9" type="primary">ybeY</name>
    <name evidence="10" type="ORF">SAMN05660742_13310</name>
</gene>
<evidence type="ECO:0000256" key="4">
    <source>
        <dbReference type="ARBA" id="ARBA00022722"/>
    </source>
</evidence>
<dbReference type="GO" id="GO:0004222">
    <property type="term" value="F:metalloendopeptidase activity"/>
    <property type="evidence" value="ECO:0007669"/>
    <property type="project" value="InterPro"/>
</dbReference>
<dbReference type="EMBL" id="FNZK01000033">
    <property type="protein sequence ID" value="SEJ97206.1"/>
    <property type="molecule type" value="Genomic_DNA"/>
</dbReference>
<evidence type="ECO:0000256" key="9">
    <source>
        <dbReference type="HAMAP-Rule" id="MF_00009"/>
    </source>
</evidence>
<evidence type="ECO:0000256" key="7">
    <source>
        <dbReference type="ARBA" id="ARBA00022801"/>
    </source>
</evidence>
<evidence type="ECO:0000256" key="6">
    <source>
        <dbReference type="ARBA" id="ARBA00022759"/>
    </source>
</evidence>
<dbReference type="PANTHER" id="PTHR46986">
    <property type="entry name" value="ENDORIBONUCLEASE YBEY, CHLOROPLASTIC"/>
    <property type="match status" value="1"/>
</dbReference>
<comment type="subcellular location">
    <subcellularLocation>
        <location evidence="9">Cytoplasm</location>
    </subcellularLocation>
</comment>
<proteinExistence type="inferred from homology"/>
<sequence>MEIIISTYPEKIKSSPSVETIVKDAIIKVGELYGLETAEVSVTLTDNVYIHELNMKYRNIDRPTDVLSFALNEGEEPDIVDGPSINMLGDIIVSVERATEQAAEYGHSIEREIAFLTVHGMLHLLGYDHMEEVDRVEMRKEEDYVMAKLGIGRES</sequence>
<dbReference type="AlphaFoldDB" id="A0A1H7D627"/>
<keyword evidence="2 9" id="KW-0690">Ribosome biogenesis</keyword>
<dbReference type="Pfam" id="PF02130">
    <property type="entry name" value="YbeY"/>
    <property type="match status" value="1"/>
</dbReference>
<dbReference type="RefSeq" id="WP_091835954.1">
    <property type="nucleotide sequence ID" value="NZ_FNZK01000033.1"/>
</dbReference>
<feature type="binding site" evidence="9">
    <location>
        <position position="123"/>
    </location>
    <ligand>
        <name>Zn(2+)</name>
        <dbReference type="ChEBI" id="CHEBI:29105"/>
        <note>catalytic</note>
    </ligand>
</feature>
<comment type="cofactor">
    <cofactor evidence="9">
        <name>Zn(2+)</name>
        <dbReference type="ChEBI" id="CHEBI:29105"/>
    </cofactor>
    <text evidence="9">Binds 1 zinc ion.</text>
</comment>
<comment type="similarity">
    <text evidence="1 9">Belongs to the endoribonuclease YbeY family.</text>
</comment>
<dbReference type="InterPro" id="IPR023091">
    <property type="entry name" value="MetalPrtase_cat_dom_sf_prd"/>
</dbReference>
<keyword evidence="8 9" id="KW-0862">Zinc</keyword>
<evidence type="ECO:0000256" key="8">
    <source>
        <dbReference type="ARBA" id="ARBA00022833"/>
    </source>
</evidence>
<dbReference type="InterPro" id="IPR002036">
    <property type="entry name" value="YbeY"/>
</dbReference>